<evidence type="ECO:0000256" key="6">
    <source>
        <dbReference type="SAM" id="MobiDB-lite"/>
    </source>
</evidence>
<comment type="subcellular location">
    <subcellularLocation>
        <location evidence="1">Cell membrane</location>
        <topology evidence="1">Multi-pass membrane protein</topology>
    </subcellularLocation>
</comment>
<evidence type="ECO:0008006" key="10">
    <source>
        <dbReference type="Google" id="ProtNLM"/>
    </source>
</evidence>
<proteinExistence type="predicted"/>
<feature type="transmembrane region" description="Helical" evidence="7">
    <location>
        <begin position="54"/>
        <end position="75"/>
    </location>
</feature>
<gene>
    <name evidence="8" type="ORF">CHM34_13910</name>
</gene>
<evidence type="ECO:0000313" key="8">
    <source>
        <dbReference type="EMBL" id="OYD07020.1"/>
    </source>
</evidence>
<evidence type="ECO:0000256" key="7">
    <source>
        <dbReference type="SAM" id="Phobius"/>
    </source>
</evidence>
<reference evidence="8 9" key="1">
    <citation type="submission" date="2017-07" db="EMBL/GenBank/DDBJ databases">
        <title>The genome sequence of Paludifilum halophilum highlights mechanisms for microbial adaptation to high salt environemnts.</title>
        <authorList>
            <person name="Belbahri L."/>
        </authorList>
    </citation>
    <scope>NUCLEOTIDE SEQUENCE [LARGE SCALE GENOMIC DNA]</scope>
    <source>
        <strain evidence="8 9">DSM 102817</strain>
    </source>
</reference>
<evidence type="ECO:0000313" key="9">
    <source>
        <dbReference type="Proteomes" id="UP000215459"/>
    </source>
</evidence>
<keyword evidence="5 7" id="KW-0472">Membrane</keyword>
<dbReference type="InterPro" id="IPR019108">
    <property type="entry name" value="Caa3_assmbl_CtaG-rel"/>
</dbReference>
<name>A0A235B3Y8_9BACL</name>
<feature type="region of interest" description="Disordered" evidence="6">
    <location>
        <begin position="270"/>
        <end position="302"/>
    </location>
</feature>
<feature type="compositionally biased region" description="Polar residues" evidence="6">
    <location>
        <begin position="278"/>
        <end position="292"/>
    </location>
</feature>
<evidence type="ECO:0000256" key="2">
    <source>
        <dbReference type="ARBA" id="ARBA00022475"/>
    </source>
</evidence>
<feature type="transmembrane region" description="Helical" evidence="7">
    <location>
        <begin position="155"/>
        <end position="179"/>
    </location>
</feature>
<keyword evidence="9" id="KW-1185">Reference proteome</keyword>
<evidence type="ECO:0000256" key="3">
    <source>
        <dbReference type="ARBA" id="ARBA00022692"/>
    </source>
</evidence>
<organism evidence="8 9">
    <name type="scientific">Paludifilum halophilum</name>
    <dbReference type="NCBI Taxonomy" id="1642702"/>
    <lineage>
        <taxon>Bacteria</taxon>
        <taxon>Bacillati</taxon>
        <taxon>Bacillota</taxon>
        <taxon>Bacilli</taxon>
        <taxon>Bacillales</taxon>
        <taxon>Thermoactinomycetaceae</taxon>
        <taxon>Paludifilum</taxon>
    </lineage>
</organism>
<sequence length="302" mass="33818">MEVDMLLKPFLQPGMYHIGMNAMALALGTAYLWITGPKRRAIPESAPVSNRQKALFMTGLCLCYLALGSPINLIGDELFSVHMFQQSLLYLIMPPLILLGIPDWLYRWGFDQVKGVWRGLFTLWSRPLLSLLVFNGLFSLYHVPRVFDTIMGSAFYHALSHGLLTLSAFLMWWPVTAPLPEQERLSPLRKMAYICAAGVLLTPACALIIFADHLLFTSYSGGERLFPILSPRDDQQMGGVIMKILQEAVYGVALAGVFFQWVRREKRNETYGIPTDHPSPSTTGEANWNPPSVNRPGEEKGG</sequence>
<feature type="transmembrane region" description="Helical" evidence="7">
    <location>
        <begin position="191"/>
        <end position="216"/>
    </location>
</feature>
<protein>
    <recommendedName>
        <fullName evidence="10">Cytochrome c oxidase assembly factor CtaG</fullName>
    </recommendedName>
</protein>
<keyword evidence="2" id="KW-1003">Cell membrane</keyword>
<evidence type="ECO:0000256" key="1">
    <source>
        <dbReference type="ARBA" id="ARBA00004651"/>
    </source>
</evidence>
<dbReference type="AlphaFoldDB" id="A0A235B3Y8"/>
<feature type="transmembrane region" description="Helical" evidence="7">
    <location>
        <begin position="127"/>
        <end position="143"/>
    </location>
</feature>
<dbReference type="Proteomes" id="UP000215459">
    <property type="component" value="Unassembled WGS sequence"/>
</dbReference>
<evidence type="ECO:0000256" key="5">
    <source>
        <dbReference type="ARBA" id="ARBA00023136"/>
    </source>
</evidence>
<keyword evidence="4 7" id="KW-1133">Transmembrane helix</keyword>
<dbReference type="GO" id="GO:0005886">
    <property type="term" value="C:plasma membrane"/>
    <property type="evidence" value="ECO:0007669"/>
    <property type="project" value="UniProtKB-SubCell"/>
</dbReference>
<dbReference type="Pfam" id="PF09678">
    <property type="entry name" value="Caa3_CtaG"/>
    <property type="match status" value="1"/>
</dbReference>
<feature type="transmembrane region" description="Helical" evidence="7">
    <location>
        <begin position="236"/>
        <end position="259"/>
    </location>
</feature>
<accession>A0A235B3Y8</accession>
<feature type="transmembrane region" description="Helical" evidence="7">
    <location>
        <begin position="15"/>
        <end position="34"/>
    </location>
</feature>
<dbReference type="OrthoDB" id="128422at2"/>
<evidence type="ECO:0000256" key="4">
    <source>
        <dbReference type="ARBA" id="ARBA00022989"/>
    </source>
</evidence>
<comment type="caution">
    <text evidence="8">The sequence shown here is derived from an EMBL/GenBank/DDBJ whole genome shotgun (WGS) entry which is preliminary data.</text>
</comment>
<dbReference type="EMBL" id="NOWF01000008">
    <property type="protein sequence ID" value="OYD07020.1"/>
    <property type="molecule type" value="Genomic_DNA"/>
</dbReference>
<keyword evidence="3 7" id="KW-0812">Transmembrane</keyword>
<feature type="transmembrane region" description="Helical" evidence="7">
    <location>
        <begin position="87"/>
        <end position="106"/>
    </location>
</feature>